<keyword evidence="2" id="KW-0732">Signal</keyword>
<keyword evidence="4" id="KW-1185">Reference proteome</keyword>
<keyword evidence="1" id="KW-0812">Transmembrane</keyword>
<feature type="transmembrane region" description="Helical" evidence="1">
    <location>
        <begin position="259"/>
        <end position="280"/>
    </location>
</feature>
<gene>
    <name evidence="3" type="ORF">H8790_11555</name>
</gene>
<organism evidence="3 4">
    <name type="scientific">Oscillibacter hominis</name>
    <dbReference type="NCBI Taxonomy" id="2763056"/>
    <lineage>
        <taxon>Bacteria</taxon>
        <taxon>Bacillati</taxon>
        <taxon>Bacillota</taxon>
        <taxon>Clostridia</taxon>
        <taxon>Eubacteriales</taxon>
        <taxon>Oscillospiraceae</taxon>
        <taxon>Oscillibacter</taxon>
    </lineage>
</organism>
<feature type="signal peptide" evidence="2">
    <location>
        <begin position="1"/>
        <end position="23"/>
    </location>
</feature>
<dbReference type="EMBL" id="CP060490">
    <property type="protein sequence ID" value="QNL44069.1"/>
    <property type="molecule type" value="Genomic_DNA"/>
</dbReference>
<keyword evidence="1" id="KW-1133">Transmembrane helix</keyword>
<keyword evidence="1" id="KW-0472">Membrane</keyword>
<name>A0A7G9B3D8_9FIRM</name>
<evidence type="ECO:0000313" key="3">
    <source>
        <dbReference type="EMBL" id="QNL44069.1"/>
    </source>
</evidence>
<dbReference type="Proteomes" id="UP000515960">
    <property type="component" value="Chromosome"/>
</dbReference>
<reference evidence="3 4" key="1">
    <citation type="submission" date="2020-08" db="EMBL/GenBank/DDBJ databases">
        <authorList>
            <person name="Liu C."/>
            <person name="Sun Q."/>
        </authorList>
    </citation>
    <scope>NUCLEOTIDE SEQUENCE [LARGE SCALE GENOMIC DNA]</scope>
    <source>
        <strain evidence="3 4">NSJ-62</strain>
    </source>
</reference>
<dbReference type="AlphaFoldDB" id="A0A7G9B3D8"/>
<protein>
    <recommendedName>
        <fullName evidence="5">Cell wall anchor protein</fullName>
    </recommendedName>
</protein>
<dbReference type="KEGG" id="ohi:H8790_11555"/>
<evidence type="ECO:0000313" key="4">
    <source>
        <dbReference type="Proteomes" id="UP000515960"/>
    </source>
</evidence>
<evidence type="ECO:0008006" key="5">
    <source>
        <dbReference type="Google" id="ProtNLM"/>
    </source>
</evidence>
<feature type="chain" id="PRO_5028825999" description="Cell wall anchor protein" evidence="2">
    <location>
        <begin position="24"/>
        <end position="307"/>
    </location>
</feature>
<evidence type="ECO:0000256" key="2">
    <source>
        <dbReference type="SAM" id="SignalP"/>
    </source>
</evidence>
<dbReference type="RefSeq" id="WP_187332668.1">
    <property type="nucleotide sequence ID" value="NZ_CP060490.1"/>
</dbReference>
<evidence type="ECO:0000256" key="1">
    <source>
        <dbReference type="SAM" id="Phobius"/>
    </source>
</evidence>
<proteinExistence type="predicted"/>
<accession>A0A7G9B3D8</accession>
<sequence length="307" mass="33299">MKKLAASGIALIIALFCSVNAFAMEVPTGTTVQTLNGVQQYIKTYTVAPDTDPQSLIEEPFDYEGYTYTFSSITKETTPFEDSKGHTEIITVETEKKDLSAVLAVLSPTMEFNDGEYSGTLSLDHTTIQTEAAGYTTKSYTVSETKEIGNLDSNDMSYVPASTVKDGKTIQLQSVDWQVQGTTLVDDVLVPSQYKAVATYSGQAYYNAATGYITTAEYVGEVSCSGIENIAYTVTYTGEPTLIPESDEGGWVAAFFKGYVPILISGLGIAAIVVLAGLLIHSRKQVRTLQEQIIEIPEDEEEPEDEA</sequence>